<comment type="caution">
    <text evidence="7">The sequence shown here is derived from an EMBL/GenBank/DDBJ whole genome shotgun (WGS) entry which is preliminary data.</text>
</comment>
<proteinExistence type="predicted"/>
<feature type="transmembrane region" description="Helical" evidence="5">
    <location>
        <begin position="294"/>
        <end position="312"/>
    </location>
</feature>
<feature type="domain" description="Major facilitator superfamily (MFS) profile" evidence="6">
    <location>
        <begin position="42"/>
        <end position="469"/>
    </location>
</feature>
<evidence type="ECO:0000256" key="3">
    <source>
        <dbReference type="ARBA" id="ARBA00022989"/>
    </source>
</evidence>
<feature type="transmembrane region" description="Helical" evidence="5">
    <location>
        <begin position="195"/>
        <end position="218"/>
    </location>
</feature>
<keyword evidence="8" id="KW-1185">Reference proteome</keyword>
<dbReference type="Proteomes" id="UP000789375">
    <property type="component" value="Unassembled WGS sequence"/>
</dbReference>
<gene>
    <name evidence="7" type="ORF">FMOSSE_LOCUS13529</name>
</gene>
<feature type="transmembrane region" description="Helical" evidence="5">
    <location>
        <begin position="98"/>
        <end position="117"/>
    </location>
</feature>
<dbReference type="GO" id="GO:0016020">
    <property type="term" value="C:membrane"/>
    <property type="evidence" value="ECO:0007669"/>
    <property type="project" value="UniProtKB-SubCell"/>
</dbReference>
<name>A0A9N9EXL9_FUNMO</name>
<dbReference type="InterPro" id="IPR036259">
    <property type="entry name" value="MFS_trans_sf"/>
</dbReference>
<protein>
    <submittedName>
        <fullName evidence="7">5757_t:CDS:1</fullName>
    </submittedName>
</protein>
<reference evidence="7" key="1">
    <citation type="submission" date="2021-06" db="EMBL/GenBank/DDBJ databases">
        <authorList>
            <person name="Kallberg Y."/>
            <person name="Tangrot J."/>
            <person name="Rosling A."/>
        </authorList>
    </citation>
    <scope>NUCLEOTIDE SEQUENCE</scope>
    <source>
        <strain evidence="7">87-6 pot B 2015</strain>
    </source>
</reference>
<dbReference type="PROSITE" id="PS50850">
    <property type="entry name" value="MFS"/>
    <property type="match status" value="1"/>
</dbReference>
<keyword evidence="3 5" id="KW-1133">Transmembrane helix</keyword>
<evidence type="ECO:0000313" key="7">
    <source>
        <dbReference type="EMBL" id="CAG8694902.1"/>
    </source>
</evidence>
<feature type="transmembrane region" description="Helical" evidence="5">
    <location>
        <begin position="368"/>
        <end position="389"/>
    </location>
</feature>
<feature type="transmembrane region" description="Helical" evidence="5">
    <location>
        <begin position="157"/>
        <end position="183"/>
    </location>
</feature>
<dbReference type="PANTHER" id="PTHR23507">
    <property type="entry name" value="ZGC:174356"/>
    <property type="match status" value="1"/>
</dbReference>
<dbReference type="PANTHER" id="PTHR23507:SF1">
    <property type="entry name" value="FI18259P1-RELATED"/>
    <property type="match status" value="1"/>
</dbReference>
<evidence type="ECO:0000256" key="4">
    <source>
        <dbReference type="ARBA" id="ARBA00023136"/>
    </source>
</evidence>
<dbReference type="Gene3D" id="1.20.1250.20">
    <property type="entry name" value="MFS general substrate transporter like domains"/>
    <property type="match status" value="1"/>
</dbReference>
<evidence type="ECO:0000256" key="1">
    <source>
        <dbReference type="ARBA" id="ARBA00004141"/>
    </source>
</evidence>
<evidence type="ECO:0000256" key="2">
    <source>
        <dbReference type="ARBA" id="ARBA00022692"/>
    </source>
</evidence>
<feature type="transmembrane region" description="Helical" evidence="5">
    <location>
        <begin position="224"/>
        <end position="246"/>
    </location>
</feature>
<dbReference type="AlphaFoldDB" id="A0A9N9EXL9"/>
<dbReference type="SUPFAM" id="SSF103473">
    <property type="entry name" value="MFS general substrate transporter"/>
    <property type="match status" value="1"/>
</dbReference>
<keyword evidence="4 5" id="KW-0472">Membrane</keyword>
<dbReference type="Pfam" id="PF07690">
    <property type="entry name" value="MFS_1"/>
    <property type="match status" value="1"/>
</dbReference>
<evidence type="ECO:0000313" key="8">
    <source>
        <dbReference type="Proteomes" id="UP000789375"/>
    </source>
</evidence>
<evidence type="ECO:0000256" key="5">
    <source>
        <dbReference type="SAM" id="Phobius"/>
    </source>
</evidence>
<comment type="subcellular location">
    <subcellularLocation>
        <location evidence="1">Membrane</location>
        <topology evidence="1">Multi-pass membrane protein</topology>
    </subcellularLocation>
</comment>
<organism evidence="7 8">
    <name type="scientific">Funneliformis mosseae</name>
    <name type="common">Endomycorrhizal fungus</name>
    <name type="synonym">Glomus mosseae</name>
    <dbReference type="NCBI Taxonomy" id="27381"/>
    <lineage>
        <taxon>Eukaryota</taxon>
        <taxon>Fungi</taxon>
        <taxon>Fungi incertae sedis</taxon>
        <taxon>Mucoromycota</taxon>
        <taxon>Glomeromycotina</taxon>
        <taxon>Glomeromycetes</taxon>
        <taxon>Glomerales</taxon>
        <taxon>Glomeraceae</taxon>
        <taxon>Funneliformis</taxon>
    </lineage>
</organism>
<dbReference type="EMBL" id="CAJVPP010008177">
    <property type="protein sequence ID" value="CAG8694902.1"/>
    <property type="molecule type" value="Genomic_DNA"/>
</dbReference>
<feature type="transmembrane region" description="Helical" evidence="5">
    <location>
        <begin position="38"/>
        <end position="64"/>
    </location>
</feature>
<feature type="transmembrane region" description="Helical" evidence="5">
    <location>
        <begin position="129"/>
        <end position="151"/>
    </location>
</feature>
<dbReference type="InterPro" id="IPR011701">
    <property type="entry name" value="MFS"/>
</dbReference>
<dbReference type="GO" id="GO:0022857">
    <property type="term" value="F:transmembrane transporter activity"/>
    <property type="evidence" value="ECO:0007669"/>
    <property type="project" value="InterPro"/>
</dbReference>
<evidence type="ECO:0000259" key="6">
    <source>
        <dbReference type="PROSITE" id="PS50850"/>
    </source>
</evidence>
<keyword evidence="2 5" id="KW-0812">Transmembrane</keyword>
<dbReference type="InterPro" id="IPR020846">
    <property type="entry name" value="MFS_dom"/>
</dbReference>
<accession>A0A9N9EXL9</accession>
<feature type="non-terminal residue" evidence="7">
    <location>
        <position position="1"/>
    </location>
</feature>
<feature type="transmembrane region" description="Helical" evidence="5">
    <location>
        <begin position="332"/>
        <end position="356"/>
    </location>
</feature>
<sequence length="469" mass="52809">MSLDNDTIETLSETSRLLDENFDKGQETWLEKFRSQRLLWMLPFSLTLSIIMSSTMAPLVQLIFELVCQEFKEQKQKQNLLFDDECNLPEIHVNASNYIMWYTTLLNVAVTLSTGYFSTLSDYLGRKFVFKLSTVGLIFALANLLIVAHFWKIVGIKFLFVGSVIEGLLGGIITINTACHAYLSDCTSSENRSVAFSLMHATAYCGMSIGPTLGGLIIKATGSILSIFYIAICALIIFLIVVTLILPESVSPSMRDQNLLISPHTSMRHIVSPLTVLRQIPVGIEENNWKGRNALYILAVIYFFYKISQAAQNEIVNLYTKYKFHWTSLENGYFLSLQSFTRLIALILLVPLLHLIRLRYNPNNSRSLDIWTMRGGLIMEIIGFILFALAISPDWFYFACVINSLATITSPAMRSLFTTFVLPNQSGQVLGAISVIESVGSILSPLWMNQLYSWGIVNGISEIVFWVNT</sequence>